<reference evidence="2" key="1">
    <citation type="journal article" date="2014" name="Science">
        <title>Ancient hybridizations among the ancestral genomes of bread wheat.</title>
        <authorList>
            <consortium name="International Wheat Genome Sequencing Consortium,"/>
            <person name="Marcussen T."/>
            <person name="Sandve S.R."/>
            <person name="Heier L."/>
            <person name="Spannagl M."/>
            <person name="Pfeifer M."/>
            <person name="Jakobsen K.S."/>
            <person name="Wulff B.B."/>
            <person name="Steuernagel B."/>
            <person name="Mayer K.F."/>
            <person name="Olsen O.A."/>
        </authorList>
    </citation>
    <scope>NUCLEOTIDE SEQUENCE [LARGE SCALE GENOMIC DNA]</scope>
    <source>
        <strain evidence="2">cv. AL8/78</strain>
    </source>
</reference>
<evidence type="ECO:0000313" key="2">
    <source>
        <dbReference type="Proteomes" id="UP000015105"/>
    </source>
</evidence>
<accession>A0A453HXU0</accession>
<organism evidence="1 2">
    <name type="scientific">Aegilops tauschii subsp. strangulata</name>
    <name type="common">Goatgrass</name>
    <dbReference type="NCBI Taxonomy" id="200361"/>
    <lineage>
        <taxon>Eukaryota</taxon>
        <taxon>Viridiplantae</taxon>
        <taxon>Streptophyta</taxon>
        <taxon>Embryophyta</taxon>
        <taxon>Tracheophyta</taxon>
        <taxon>Spermatophyta</taxon>
        <taxon>Magnoliopsida</taxon>
        <taxon>Liliopsida</taxon>
        <taxon>Poales</taxon>
        <taxon>Poaceae</taxon>
        <taxon>BOP clade</taxon>
        <taxon>Pooideae</taxon>
        <taxon>Triticodae</taxon>
        <taxon>Triticeae</taxon>
        <taxon>Triticinae</taxon>
        <taxon>Aegilops</taxon>
    </lineage>
</organism>
<dbReference type="Proteomes" id="UP000015105">
    <property type="component" value="Chromosome 4D"/>
</dbReference>
<keyword evidence="2" id="KW-1185">Reference proteome</keyword>
<name>A0A453HXU0_AEGTS</name>
<reference evidence="1" key="5">
    <citation type="journal article" date="2021" name="G3 (Bethesda)">
        <title>Aegilops tauschii genome assembly Aet v5.0 features greater sequence contiguity and improved annotation.</title>
        <authorList>
            <person name="Wang L."/>
            <person name="Zhu T."/>
            <person name="Rodriguez J.C."/>
            <person name="Deal K.R."/>
            <person name="Dubcovsky J."/>
            <person name="McGuire P.E."/>
            <person name="Lux T."/>
            <person name="Spannagl M."/>
            <person name="Mayer K.F.X."/>
            <person name="Baldrich P."/>
            <person name="Meyers B.C."/>
            <person name="Huo N."/>
            <person name="Gu Y.Q."/>
            <person name="Zhou H."/>
            <person name="Devos K.M."/>
            <person name="Bennetzen J.L."/>
            <person name="Unver T."/>
            <person name="Budak H."/>
            <person name="Gulick P.J."/>
            <person name="Galiba G."/>
            <person name="Kalapos B."/>
            <person name="Nelson D.R."/>
            <person name="Li P."/>
            <person name="You F.M."/>
            <person name="Luo M.C."/>
            <person name="Dvorak J."/>
        </authorList>
    </citation>
    <scope>NUCLEOTIDE SEQUENCE [LARGE SCALE GENOMIC DNA]</scope>
    <source>
        <strain evidence="1">cv. AL8/78</strain>
    </source>
</reference>
<proteinExistence type="predicted"/>
<reference evidence="2" key="2">
    <citation type="journal article" date="2017" name="Nat. Plants">
        <title>The Aegilops tauschii genome reveals multiple impacts of transposons.</title>
        <authorList>
            <person name="Zhao G."/>
            <person name="Zou C."/>
            <person name="Li K."/>
            <person name="Wang K."/>
            <person name="Li T."/>
            <person name="Gao L."/>
            <person name="Zhang X."/>
            <person name="Wang H."/>
            <person name="Yang Z."/>
            <person name="Liu X."/>
            <person name="Jiang W."/>
            <person name="Mao L."/>
            <person name="Kong X."/>
            <person name="Jiao Y."/>
            <person name="Jia J."/>
        </authorList>
    </citation>
    <scope>NUCLEOTIDE SEQUENCE [LARGE SCALE GENOMIC DNA]</scope>
    <source>
        <strain evidence="2">cv. AL8/78</strain>
    </source>
</reference>
<protein>
    <submittedName>
        <fullName evidence="1">Uncharacterized protein</fullName>
    </submittedName>
</protein>
<reference evidence="1" key="4">
    <citation type="submission" date="2019-03" db="UniProtKB">
        <authorList>
            <consortium name="EnsemblPlants"/>
        </authorList>
    </citation>
    <scope>IDENTIFICATION</scope>
</reference>
<reference evidence="1" key="3">
    <citation type="journal article" date="2017" name="Nature">
        <title>Genome sequence of the progenitor of the wheat D genome Aegilops tauschii.</title>
        <authorList>
            <person name="Luo M.C."/>
            <person name="Gu Y.Q."/>
            <person name="Puiu D."/>
            <person name="Wang H."/>
            <person name="Twardziok S.O."/>
            <person name="Deal K.R."/>
            <person name="Huo N."/>
            <person name="Zhu T."/>
            <person name="Wang L."/>
            <person name="Wang Y."/>
            <person name="McGuire P.E."/>
            <person name="Liu S."/>
            <person name="Long H."/>
            <person name="Ramasamy R.K."/>
            <person name="Rodriguez J.C."/>
            <person name="Van S.L."/>
            <person name="Yuan L."/>
            <person name="Wang Z."/>
            <person name="Xia Z."/>
            <person name="Xiao L."/>
            <person name="Anderson O.D."/>
            <person name="Ouyang S."/>
            <person name="Liang Y."/>
            <person name="Zimin A.V."/>
            <person name="Pertea G."/>
            <person name="Qi P."/>
            <person name="Bennetzen J.L."/>
            <person name="Dai X."/>
            <person name="Dawson M.W."/>
            <person name="Muller H.G."/>
            <person name="Kugler K."/>
            <person name="Rivarola-Duarte L."/>
            <person name="Spannagl M."/>
            <person name="Mayer K.F.X."/>
            <person name="Lu F.H."/>
            <person name="Bevan M.W."/>
            <person name="Leroy P."/>
            <person name="Li P."/>
            <person name="You F.M."/>
            <person name="Sun Q."/>
            <person name="Liu Z."/>
            <person name="Lyons E."/>
            <person name="Wicker T."/>
            <person name="Salzberg S.L."/>
            <person name="Devos K.M."/>
            <person name="Dvorak J."/>
        </authorList>
    </citation>
    <scope>NUCLEOTIDE SEQUENCE [LARGE SCALE GENOMIC DNA]</scope>
    <source>
        <strain evidence="1">cv. AL8/78</strain>
    </source>
</reference>
<evidence type="ECO:0000313" key="1">
    <source>
        <dbReference type="EnsemblPlants" id="AET4Gv20348200.8"/>
    </source>
</evidence>
<sequence>MLAFYQHFSLTMLSSDLVKHFTLVPTNHMHIYQESVLNVWLPQTM</sequence>
<dbReference type="EnsemblPlants" id="AET4Gv20348200.8">
    <property type="protein sequence ID" value="AET4Gv20348200.8"/>
    <property type="gene ID" value="AET4Gv20348200"/>
</dbReference>
<dbReference type="Gramene" id="AET4Gv20348200.8">
    <property type="protein sequence ID" value="AET4Gv20348200.8"/>
    <property type="gene ID" value="AET4Gv20348200"/>
</dbReference>
<dbReference type="AlphaFoldDB" id="A0A453HXU0"/>